<evidence type="ECO:0000313" key="5">
    <source>
        <dbReference type="EMBL" id="MEQ2175093.1"/>
    </source>
</evidence>
<evidence type="ECO:0000256" key="2">
    <source>
        <dbReference type="SAM" id="SignalP"/>
    </source>
</evidence>
<feature type="chain" id="PRO_5045963770" description="Nucleolar protein 6" evidence="2">
    <location>
        <begin position="20"/>
        <end position="139"/>
    </location>
</feature>
<keyword evidence="1" id="KW-0694">RNA-binding</keyword>
<dbReference type="InterPro" id="IPR035370">
    <property type="entry name" value="Nrap_D5"/>
</dbReference>
<dbReference type="EMBL" id="JAHRIO010051022">
    <property type="protein sequence ID" value="MEQ2175093.1"/>
    <property type="molecule type" value="Genomic_DNA"/>
</dbReference>
<dbReference type="InterPro" id="IPR005554">
    <property type="entry name" value="NOL6/Upt22"/>
</dbReference>
<proteinExistence type="inferred from homology"/>
<reference evidence="5 6" key="1">
    <citation type="submission" date="2021-06" db="EMBL/GenBank/DDBJ databases">
        <authorList>
            <person name="Palmer J.M."/>
        </authorList>
    </citation>
    <scope>NUCLEOTIDE SEQUENCE [LARGE SCALE GENOMIC DNA]</scope>
    <source>
        <strain evidence="5 6">GA_2019</strain>
        <tissue evidence="5">Muscle</tissue>
    </source>
</reference>
<evidence type="ECO:0000313" key="6">
    <source>
        <dbReference type="Proteomes" id="UP001476798"/>
    </source>
</evidence>
<dbReference type="PANTHER" id="PTHR17972:SF0">
    <property type="entry name" value="NUCLEOLAR PROTEIN 6"/>
    <property type="match status" value="1"/>
</dbReference>
<protein>
    <recommendedName>
        <fullName evidence="1">Nucleolar protein 6</fullName>
    </recommendedName>
</protein>
<dbReference type="Pfam" id="PF17406">
    <property type="entry name" value="Nrap_D5"/>
    <property type="match status" value="1"/>
</dbReference>
<accession>A0ABV0NX65</accession>
<keyword evidence="2" id="KW-0732">Signal</keyword>
<organism evidence="5 6">
    <name type="scientific">Goodea atripinnis</name>
    <dbReference type="NCBI Taxonomy" id="208336"/>
    <lineage>
        <taxon>Eukaryota</taxon>
        <taxon>Metazoa</taxon>
        <taxon>Chordata</taxon>
        <taxon>Craniata</taxon>
        <taxon>Vertebrata</taxon>
        <taxon>Euteleostomi</taxon>
        <taxon>Actinopterygii</taxon>
        <taxon>Neopterygii</taxon>
        <taxon>Teleostei</taxon>
        <taxon>Neoteleostei</taxon>
        <taxon>Acanthomorphata</taxon>
        <taxon>Ovalentaria</taxon>
        <taxon>Atherinomorphae</taxon>
        <taxon>Cyprinodontiformes</taxon>
        <taxon>Goodeidae</taxon>
        <taxon>Goodea</taxon>
    </lineage>
</organism>
<gene>
    <name evidence="5" type="ORF">GOODEAATRI_014682</name>
</gene>
<feature type="signal peptide" evidence="2">
    <location>
        <begin position="1"/>
        <end position="19"/>
    </location>
</feature>
<dbReference type="Proteomes" id="UP001476798">
    <property type="component" value="Unassembled WGS sequence"/>
</dbReference>
<comment type="subcellular location">
    <subcellularLocation>
        <location evidence="1">Nucleus</location>
        <location evidence="1">Nucleolus</location>
    </subcellularLocation>
</comment>
<evidence type="ECO:0000259" key="4">
    <source>
        <dbReference type="Pfam" id="PF17407"/>
    </source>
</evidence>
<feature type="domain" description="Nrap protein" evidence="4">
    <location>
        <begin position="66"/>
        <end position="126"/>
    </location>
</feature>
<evidence type="ECO:0000256" key="1">
    <source>
        <dbReference type="RuleBase" id="RU364032"/>
    </source>
</evidence>
<comment type="similarity">
    <text evidence="1">Belongs to the NRAP family.</text>
</comment>
<dbReference type="Pfam" id="PF17407">
    <property type="entry name" value="Nrap_D6"/>
    <property type="match status" value="1"/>
</dbReference>
<evidence type="ECO:0000259" key="3">
    <source>
        <dbReference type="Pfam" id="PF17406"/>
    </source>
</evidence>
<dbReference type="PANTHER" id="PTHR17972">
    <property type="entry name" value="NUCLEOLAR RNA-ASSOCIATED PROTEIN"/>
    <property type="match status" value="1"/>
</dbReference>
<keyword evidence="1" id="KW-0539">Nucleus</keyword>
<feature type="non-terminal residue" evidence="5">
    <location>
        <position position="1"/>
    </location>
</feature>
<feature type="domain" description="Nrap protein" evidence="3">
    <location>
        <begin position="9"/>
        <end position="63"/>
    </location>
</feature>
<sequence length="139" mass="15372">LPFLCQVELLFISLSRAVAEYTEIKNDFMASRESLPVMFIATPKDKKLSLWTRRAPSVQVIMRPPLDAYDVLIHLNPKQVPLLRHAVDPSAVSFSRGVMAESAAQPGGAMPVIDYNPVSLYLAELRVSPALSCTSVYIL</sequence>
<dbReference type="InterPro" id="IPR035371">
    <property type="entry name" value="Nrap_D6"/>
</dbReference>
<name>A0ABV0NX65_9TELE</name>
<comment type="caution">
    <text evidence="5">The sequence shown here is derived from an EMBL/GenBank/DDBJ whole genome shotgun (WGS) entry which is preliminary data.</text>
</comment>
<keyword evidence="6" id="KW-1185">Reference proteome</keyword>